<reference evidence="1" key="2">
    <citation type="journal article" date="2023" name="BMC Genomics">
        <title>Pest status, molecular evolution, and epigenetic factors derived from the genome assembly of Frankliniella fusca, a thysanopteran phytovirus vector.</title>
        <authorList>
            <person name="Catto M.A."/>
            <person name="Labadie P.E."/>
            <person name="Jacobson A.L."/>
            <person name="Kennedy G.G."/>
            <person name="Srinivasan R."/>
            <person name="Hunt B.G."/>
        </authorList>
    </citation>
    <scope>NUCLEOTIDE SEQUENCE</scope>
    <source>
        <strain evidence="1">PL_HMW_Pooled</strain>
    </source>
</reference>
<dbReference type="EMBL" id="JAHWGI010001435">
    <property type="protein sequence ID" value="KAK3932379.1"/>
    <property type="molecule type" value="Genomic_DNA"/>
</dbReference>
<gene>
    <name evidence="1" type="ORF">KUF71_012452</name>
</gene>
<evidence type="ECO:0000313" key="1">
    <source>
        <dbReference type="EMBL" id="KAK3932379.1"/>
    </source>
</evidence>
<name>A0AAE1I4D6_9NEOP</name>
<protein>
    <submittedName>
        <fullName evidence="1">ASTRA-associated protein 1</fullName>
    </submittedName>
</protein>
<dbReference type="AlphaFoldDB" id="A0AAE1I4D6"/>
<reference evidence="1" key="1">
    <citation type="submission" date="2021-07" db="EMBL/GenBank/DDBJ databases">
        <authorList>
            <person name="Catto M.A."/>
            <person name="Jacobson A."/>
            <person name="Kennedy G."/>
            <person name="Labadie P."/>
            <person name="Hunt B.G."/>
            <person name="Srinivasan R."/>
        </authorList>
    </citation>
    <scope>NUCLEOTIDE SEQUENCE</scope>
    <source>
        <strain evidence="1">PL_HMW_Pooled</strain>
        <tissue evidence="1">Head</tissue>
    </source>
</reference>
<evidence type="ECO:0000313" key="2">
    <source>
        <dbReference type="Proteomes" id="UP001219518"/>
    </source>
</evidence>
<comment type="caution">
    <text evidence="1">The sequence shown here is derived from an EMBL/GenBank/DDBJ whole genome shotgun (WGS) entry which is preliminary data.</text>
</comment>
<sequence length="102" mass="11531">MDFQSTGNRPTNQLKMYQRLCGFRLGFQVVEMSGNLPEVVVGNFDGHAVLGFRGHQWDMGIPKPVPGEPLPRKCENMAGLSSGQIYMEKQGEMTIHFRINYL</sequence>
<accession>A0AAE1I4D6</accession>
<organism evidence="1 2">
    <name type="scientific">Frankliniella fusca</name>
    <dbReference type="NCBI Taxonomy" id="407009"/>
    <lineage>
        <taxon>Eukaryota</taxon>
        <taxon>Metazoa</taxon>
        <taxon>Ecdysozoa</taxon>
        <taxon>Arthropoda</taxon>
        <taxon>Hexapoda</taxon>
        <taxon>Insecta</taxon>
        <taxon>Pterygota</taxon>
        <taxon>Neoptera</taxon>
        <taxon>Paraneoptera</taxon>
        <taxon>Thysanoptera</taxon>
        <taxon>Terebrantia</taxon>
        <taxon>Thripoidea</taxon>
        <taxon>Thripidae</taxon>
        <taxon>Frankliniella</taxon>
    </lineage>
</organism>
<dbReference type="Proteomes" id="UP001219518">
    <property type="component" value="Unassembled WGS sequence"/>
</dbReference>
<proteinExistence type="predicted"/>
<keyword evidence="2" id="KW-1185">Reference proteome</keyword>